<accession>A0ABP1N4F9</accession>
<feature type="compositionally biased region" description="Polar residues" evidence="1">
    <location>
        <begin position="122"/>
        <end position="139"/>
    </location>
</feature>
<sequence length="197" mass="22661">MSSNYFEKLRIRVREIDDGIAKLITTWNLQHVLIGRFEECTAETNSYVEAVWKTIKDTQSGMEEILSEIKGDPDNTIPMEQFLQETRKEYQGLKEMCDDLETVLAEYDCRFSKNDSSDKENINNSKNQSFNGSSPERTDNSQVECTPCFSRIPVCNKLLTPAISDGSFIANKDYVCTPGERPQEPIYSTHFYNILRK</sequence>
<evidence type="ECO:0000313" key="3">
    <source>
        <dbReference type="Proteomes" id="UP001642520"/>
    </source>
</evidence>
<proteinExistence type="predicted"/>
<organism evidence="2 3">
    <name type="scientific">Xylocopa violacea</name>
    <name type="common">Violet carpenter bee</name>
    <name type="synonym">Apis violacea</name>
    <dbReference type="NCBI Taxonomy" id="135666"/>
    <lineage>
        <taxon>Eukaryota</taxon>
        <taxon>Metazoa</taxon>
        <taxon>Ecdysozoa</taxon>
        <taxon>Arthropoda</taxon>
        <taxon>Hexapoda</taxon>
        <taxon>Insecta</taxon>
        <taxon>Pterygota</taxon>
        <taxon>Neoptera</taxon>
        <taxon>Endopterygota</taxon>
        <taxon>Hymenoptera</taxon>
        <taxon>Apocrita</taxon>
        <taxon>Aculeata</taxon>
        <taxon>Apoidea</taxon>
        <taxon>Anthophila</taxon>
        <taxon>Apidae</taxon>
        <taxon>Xylocopa</taxon>
        <taxon>Xylocopa</taxon>
    </lineage>
</organism>
<gene>
    <name evidence="2" type="ORF">XYLVIOL_LOCUS1859</name>
</gene>
<reference evidence="2 3" key="1">
    <citation type="submission" date="2024-08" db="EMBL/GenBank/DDBJ databases">
        <authorList>
            <person name="Will J Nash"/>
            <person name="Angela Man"/>
            <person name="Seanna McTaggart"/>
            <person name="Kendall Baker"/>
            <person name="Tom Barker"/>
            <person name="Leah Catchpole"/>
            <person name="Alex Durrant"/>
            <person name="Karim Gharbi"/>
            <person name="Naomi Irish"/>
            <person name="Gemy Kaithakottil"/>
            <person name="Debby Ku"/>
            <person name="Aaliyah Providence"/>
            <person name="Felix Shaw"/>
            <person name="David Swarbreck"/>
            <person name="Chris Watkins"/>
            <person name="Ann M. McCartney"/>
            <person name="Giulio Formenti"/>
            <person name="Alice Mouton"/>
            <person name="Noel Vella"/>
            <person name="Bjorn M von Reumont"/>
            <person name="Adriana Vella"/>
            <person name="Wilfried Haerty"/>
        </authorList>
    </citation>
    <scope>NUCLEOTIDE SEQUENCE [LARGE SCALE GENOMIC DNA]</scope>
</reference>
<protein>
    <submittedName>
        <fullName evidence="2">Uncharacterized protein</fullName>
    </submittedName>
</protein>
<keyword evidence="3" id="KW-1185">Reference proteome</keyword>
<evidence type="ECO:0000256" key="1">
    <source>
        <dbReference type="SAM" id="MobiDB-lite"/>
    </source>
</evidence>
<evidence type="ECO:0000313" key="2">
    <source>
        <dbReference type="EMBL" id="CAL7935860.1"/>
    </source>
</evidence>
<dbReference type="EMBL" id="CAXAJV020001286">
    <property type="protein sequence ID" value="CAL7935860.1"/>
    <property type="molecule type" value="Genomic_DNA"/>
</dbReference>
<comment type="caution">
    <text evidence="2">The sequence shown here is derived from an EMBL/GenBank/DDBJ whole genome shotgun (WGS) entry which is preliminary data.</text>
</comment>
<name>A0ABP1N4F9_XYLVO</name>
<dbReference type="Proteomes" id="UP001642520">
    <property type="component" value="Unassembled WGS sequence"/>
</dbReference>
<feature type="region of interest" description="Disordered" evidence="1">
    <location>
        <begin position="115"/>
        <end position="139"/>
    </location>
</feature>